<evidence type="ECO:0000313" key="1">
    <source>
        <dbReference type="EMBL" id="VDP24363.1"/>
    </source>
</evidence>
<reference evidence="1 2" key="1">
    <citation type="submission" date="2018-11" db="EMBL/GenBank/DDBJ databases">
        <authorList>
            <consortium name="Pathogen Informatics"/>
        </authorList>
    </citation>
    <scope>NUCLEOTIDE SEQUENCE [LARGE SCALE GENOMIC DNA]</scope>
</reference>
<protein>
    <submittedName>
        <fullName evidence="3">DUF2283 domain-containing protein</fullName>
    </submittedName>
</protein>
<gene>
    <name evidence="1" type="ORF">HPBE_LOCUS21302</name>
</gene>
<evidence type="ECO:0000313" key="3">
    <source>
        <dbReference type="WBParaSite" id="HPBE_0002130301-mRNA-1"/>
    </source>
</evidence>
<dbReference type="WBParaSite" id="HPBE_0002130301-mRNA-1">
    <property type="protein sequence ID" value="HPBE_0002130301-mRNA-1"/>
    <property type="gene ID" value="HPBE_0002130301"/>
</dbReference>
<dbReference type="EMBL" id="UZAH01032877">
    <property type="protein sequence ID" value="VDP24363.1"/>
    <property type="molecule type" value="Genomic_DNA"/>
</dbReference>
<accession>A0A183GFU7</accession>
<dbReference type="AlphaFoldDB" id="A0A183GFU7"/>
<proteinExistence type="predicted"/>
<name>A0A183GFU7_HELPZ</name>
<dbReference type="OrthoDB" id="5853628at2759"/>
<accession>A0A3P8FQ82</accession>
<sequence>MIQARRIKYDVIGLIETRRRHPLHVAYDSGEELFLGKWDSREVDGVGVLVNKHLVITVDSYESLTSQIGRLRPKGCCSVPILTAFVA</sequence>
<evidence type="ECO:0000313" key="2">
    <source>
        <dbReference type="Proteomes" id="UP000050761"/>
    </source>
</evidence>
<keyword evidence="2" id="KW-1185">Reference proteome</keyword>
<dbReference type="Proteomes" id="UP000050761">
    <property type="component" value="Unassembled WGS sequence"/>
</dbReference>
<organism evidence="2 3">
    <name type="scientific">Heligmosomoides polygyrus</name>
    <name type="common">Parasitic roundworm</name>
    <dbReference type="NCBI Taxonomy" id="6339"/>
    <lineage>
        <taxon>Eukaryota</taxon>
        <taxon>Metazoa</taxon>
        <taxon>Ecdysozoa</taxon>
        <taxon>Nematoda</taxon>
        <taxon>Chromadorea</taxon>
        <taxon>Rhabditida</taxon>
        <taxon>Rhabditina</taxon>
        <taxon>Rhabditomorpha</taxon>
        <taxon>Strongyloidea</taxon>
        <taxon>Heligmosomidae</taxon>
        <taxon>Heligmosomoides</taxon>
    </lineage>
</organism>
<reference evidence="3" key="2">
    <citation type="submission" date="2019-09" db="UniProtKB">
        <authorList>
            <consortium name="WormBaseParasite"/>
        </authorList>
    </citation>
    <scope>IDENTIFICATION</scope>
</reference>